<dbReference type="Pfam" id="PF00270">
    <property type="entry name" value="DEAD"/>
    <property type="match status" value="1"/>
</dbReference>
<keyword evidence="9" id="KW-1185">Reference proteome</keyword>
<dbReference type="SMART" id="SM00490">
    <property type="entry name" value="HELICc"/>
    <property type="match status" value="1"/>
</dbReference>
<dbReference type="SMART" id="SM00487">
    <property type="entry name" value="DEXDc"/>
    <property type="match status" value="1"/>
</dbReference>
<dbReference type="EC" id="3.6.4.13" evidence="5"/>
<evidence type="ECO:0000259" key="7">
    <source>
        <dbReference type="PROSITE" id="PS51192"/>
    </source>
</evidence>
<comment type="similarity">
    <text evidence="5">Belongs to the DEAD box helicase family.</text>
</comment>
<accession>A0A830H990</accession>
<dbReference type="Proteomes" id="UP000660262">
    <property type="component" value="Unassembled WGS sequence"/>
</dbReference>
<dbReference type="InterPro" id="IPR014001">
    <property type="entry name" value="Helicase_ATP-bd"/>
</dbReference>
<gene>
    <name evidence="8" type="ORF">PPROV_000261000</name>
</gene>
<proteinExistence type="inferred from homology"/>
<keyword evidence="4 5" id="KW-0694">RNA-binding</keyword>
<dbReference type="AlphaFoldDB" id="A0A830H990"/>
<keyword evidence="3 5" id="KW-0067">ATP-binding</keyword>
<dbReference type="CDD" id="cd18787">
    <property type="entry name" value="SF2_C_DEAD"/>
    <property type="match status" value="1"/>
</dbReference>
<feature type="region of interest" description="Disordered" evidence="6">
    <location>
        <begin position="345"/>
        <end position="365"/>
    </location>
</feature>
<dbReference type="InterPro" id="IPR001650">
    <property type="entry name" value="Helicase_C-like"/>
</dbReference>
<evidence type="ECO:0000256" key="5">
    <source>
        <dbReference type="RuleBase" id="RU365068"/>
    </source>
</evidence>
<evidence type="ECO:0000313" key="8">
    <source>
        <dbReference type="EMBL" id="GHP03856.1"/>
    </source>
</evidence>
<dbReference type="SUPFAM" id="SSF52540">
    <property type="entry name" value="P-loop containing nucleoside triphosphate hydrolases"/>
    <property type="match status" value="1"/>
</dbReference>
<comment type="caution">
    <text evidence="8">The sequence shown here is derived from an EMBL/GenBank/DDBJ whole genome shotgun (WGS) entry which is preliminary data.</text>
</comment>
<evidence type="ECO:0000256" key="2">
    <source>
        <dbReference type="ARBA" id="ARBA00022801"/>
    </source>
</evidence>
<evidence type="ECO:0000256" key="6">
    <source>
        <dbReference type="SAM" id="MobiDB-lite"/>
    </source>
</evidence>
<keyword evidence="5" id="KW-0347">Helicase</keyword>
<feature type="compositionally biased region" description="Basic and acidic residues" evidence="6">
    <location>
        <begin position="587"/>
        <end position="596"/>
    </location>
</feature>
<reference evidence="8" key="1">
    <citation type="submission" date="2020-10" db="EMBL/GenBank/DDBJ databases">
        <title>Unveiling of a novel bifunctional photoreceptor, Dualchrome1, isolated from a cosmopolitan green alga.</title>
        <authorList>
            <person name="Suzuki S."/>
            <person name="Kawachi M."/>
        </authorList>
    </citation>
    <scope>NUCLEOTIDE SEQUENCE</scope>
    <source>
        <strain evidence="8">NIES 2893</strain>
    </source>
</reference>
<evidence type="ECO:0000256" key="3">
    <source>
        <dbReference type="ARBA" id="ARBA00022840"/>
    </source>
</evidence>
<evidence type="ECO:0000256" key="1">
    <source>
        <dbReference type="ARBA" id="ARBA00022741"/>
    </source>
</evidence>
<dbReference type="EMBL" id="BNJQ01000006">
    <property type="protein sequence ID" value="GHP03856.1"/>
    <property type="molecule type" value="Genomic_DNA"/>
</dbReference>
<comment type="catalytic activity">
    <reaction evidence="5">
        <text>ATP + H2O = ADP + phosphate + H(+)</text>
        <dbReference type="Rhea" id="RHEA:13065"/>
        <dbReference type="ChEBI" id="CHEBI:15377"/>
        <dbReference type="ChEBI" id="CHEBI:15378"/>
        <dbReference type="ChEBI" id="CHEBI:30616"/>
        <dbReference type="ChEBI" id="CHEBI:43474"/>
        <dbReference type="ChEBI" id="CHEBI:456216"/>
        <dbReference type="EC" id="3.6.4.13"/>
    </reaction>
</comment>
<dbReference type="GO" id="GO:0016787">
    <property type="term" value="F:hydrolase activity"/>
    <property type="evidence" value="ECO:0007669"/>
    <property type="project" value="UniProtKB-KW"/>
</dbReference>
<feature type="domain" description="Helicase ATP-binding" evidence="7">
    <location>
        <begin position="37"/>
        <end position="219"/>
    </location>
</feature>
<keyword evidence="1 5" id="KW-0547">Nucleotide-binding</keyword>
<name>A0A830H990_9CHLO</name>
<dbReference type="Gene3D" id="3.40.50.300">
    <property type="entry name" value="P-loop containing nucleotide triphosphate hydrolases"/>
    <property type="match status" value="2"/>
</dbReference>
<dbReference type="GO" id="GO:0005524">
    <property type="term" value="F:ATP binding"/>
    <property type="evidence" value="ECO:0007669"/>
    <property type="project" value="UniProtKB-UniRule"/>
</dbReference>
<feature type="region of interest" description="Disordered" evidence="6">
    <location>
        <begin position="572"/>
        <end position="624"/>
    </location>
</feature>
<dbReference type="InterPro" id="IPR027417">
    <property type="entry name" value="P-loop_NTPase"/>
</dbReference>
<evidence type="ECO:0000256" key="4">
    <source>
        <dbReference type="ARBA" id="ARBA00022884"/>
    </source>
</evidence>
<organism evidence="8 9">
    <name type="scientific">Pycnococcus provasolii</name>
    <dbReference type="NCBI Taxonomy" id="41880"/>
    <lineage>
        <taxon>Eukaryota</taxon>
        <taxon>Viridiplantae</taxon>
        <taxon>Chlorophyta</taxon>
        <taxon>Pseudoscourfieldiophyceae</taxon>
        <taxon>Pseudoscourfieldiales</taxon>
        <taxon>Pycnococcaceae</taxon>
        <taxon>Pycnococcus</taxon>
    </lineage>
</organism>
<dbReference type="GO" id="GO:0003724">
    <property type="term" value="F:RNA helicase activity"/>
    <property type="evidence" value="ECO:0007669"/>
    <property type="project" value="UniProtKB-EC"/>
</dbReference>
<dbReference type="PROSITE" id="PS51192">
    <property type="entry name" value="HELICASE_ATP_BIND_1"/>
    <property type="match status" value="1"/>
</dbReference>
<dbReference type="InterPro" id="IPR011545">
    <property type="entry name" value="DEAD/DEAH_box_helicase_dom"/>
</dbReference>
<comment type="function">
    <text evidence="5">RNA helicase.</text>
</comment>
<feature type="compositionally biased region" description="Basic residues" evidence="6">
    <location>
        <begin position="614"/>
        <end position="624"/>
    </location>
</feature>
<evidence type="ECO:0000313" key="9">
    <source>
        <dbReference type="Proteomes" id="UP000660262"/>
    </source>
</evidence>
<dbReference type="GO" id="GO:0003723">
    <property type="term" value="F:RNA binding"/>
    <property type="evidence" value="ECO:0007669"/>
    <property type="project" value="UniProtKB-UniRule"/>
</dbReference>
<keyword evidence="2 5" id="KW-0378">Hydrolase</keyword>
<dbReference type="OrthoDB" id="1191041at2759"/>
<sequence length="624" mass="66304">MQTLGLDPRVSRASLKVLGGGAPATSVQPTSVQAAAIPLLLKGADVVARAPTGTGKTLVYLLPACHLLLTQGSPNTPLQALCLCPTRELVAQTLSVASRILSACGPPWRASAIAADNRADDAPDAPPPPIARLGELVVATPGRVAAVCKASKEYASAVAKLLFLALDEADLLLSYGHLDSIKAIARTMRQGTQCVLVSATAPGAKAKELHALLYRGAEHIDVEANAAEEGAGQDGKKTEEAALANVSHRYVVCEKRSERLAVLASMLKHSLLARKVLVFARNVDECVRLRLSLECFGMSKVALLNATMPLQDRMSCIEQFNRGLFDVLIACDGGTASAKYPKRGADANDVAADDDEKDEGRAAAGAGGGAFDAEYGISRGVDFRDVNTVVHYDMPRDTTTYVHRAGRCGRLGNAPISGGTSGRPQMGVSLSLLSESELDGEWRSRIAGASGTSGATSTAVAAAAAASASTTPGSRSLQEHEATGRIRKLAAALQYRADDVARLITKQRVYEYRKRELRLALLRAEALAETSGAGAKLKDRDRDLLRRTGPLGGNHATVNPELAHFPDYLRGREVANRPARPHVSKRKRDETKRDRAGMAGDRVGIAGKLEAKKWSKKRRKRRGD</sequence>
<dbReference type="Pfam" id="PF00271">
    <property type="entry name" value="Helicase_C"/>
    <property type="match status" value="1"/>
</dbReference>
<comment type="domain">
    <text evidence="5">The Q motif is unique to and characteristic of the DEAD box family of RNA helicases and controls ATP binding and hydrolysis.</text>
</comment>
<dbReference type="PANTHER" id="PTHR24031">
    <property type="entry name" value="RNA HELICASE"/>
    <property type="match status" value="1"/>
</dbReference>
<protein>
    <recommendedName>
        <fullName evidence="5">ATP-dependent RNA helicase</fullName>
        <ecNumber evidence="5">3.6.4.13</ecNumber>
    </recommendedName>
</protein>